<evidence type="ECO:0000256" key="1">
    <source>
        <dbReference type="SAM" id="Phobius"/>
    </source>
</evidence>
<organism evidence="3 4">
    <name type="scientific">Russula ochroleuca</name>
    <dbReference type="NCBI Taxonomy" id="152965"/>
    <lineage>
        <taxon>Eukaryota</taxon>
        <taxon>Fungi</taxon>
        <taxon>Dikarya</taxon>
        <taxon>Basidiomycota</taxon>
        <taxon>Agaricomycotina</taxon>
        <taxon>Agaricomycetes</taxon>
        <taxon>Russulales</taxon>
        <taxon>Russulaceae</taxon>
        <taxon>Russula</taxon>
    </lineage>
</organism>
<evidence type="ECO:0000259" key="2">
    <source>
        <dbReference type="Pfam" id="PF20153"/>
    </source>
</evidence>
<protein>
    <recommendedName>
        <fullName evidence="2">DUF6535 domain-containing protein</fullName>
    </recommendedName>
</protein>
<reference evidence="3" key="1">
    <citation type="submission" date="2019-10" db="EMBL/GenBank/DDBJ databases">
        <authorList>
            <consortium name="DOE Joint Genome Institute"/>
            <person name="Kuo A."/>
            <person name="Miyauchi S."/>
            <person name="Kiss E."/>
            <person name="Drula E."/>
            <person name="Kohler A."/>
            <person name="Sanchez-Garcia M."/>
            <person name="Andreopoulos B."/>
            <person name="Barry K.W."/>
            <person name="Bonito G."/>
            <person name="Buee M."/>
            <person name="Carver A."/>
            <person name="Chen C."/>
            <person name="Cichocki N."/>
            <person name="Clum A."/>
            <person name="Culley D."/>
            <person name="Crous P.W."/>
            <person name="Fauchery L."/>
            <person name="Girlanda M."/>
            <person name="Hayes R."/>
            <person name="Keri Z."/>
            <person name="LaButti K."/>
            <person name="Lipzen A."/>
            <person name="Lombard V."/>
            <person name="Magnuson J."/>
            <person name="Maillard F."/>
            <person name="Morin E."/>
            <person name="Murat C."/>
            <person name="Nolan M."/>
            <person name="Ohm R."/>
            <person name="Pangilinan J."/>
            <person name="Pereira M."/>
            <person name="Perotto S."/>
            <person name="Peter M."/>
            <person name="Riley R."/>
            <person name="Sitrit Y."/>
            <person name="Stielow B."/>
            <person name="Szollosi G."/>
            <person name="Zifcakova L."/>
            <person name="Stursova M."/>
            <person name="Spatafora J.W."/>
            <person name="Tedersoo L."/>
            <person name="Vaario L.-M."/>
            <person name="Yamada A."/>
            <person name="Yan M."/>
            <person name="Wang P."/>
            <person name="Xu J."/>
            <person name="Bruns T."/>
            <person name="Baldrian P."/>
            <person name="Vilgalys R."/>
            <person name="Henrissat B."/>
            <person name="Grigoriev I.V."/>
            <person name="Hibbett D."/>
            <person name="Nagy L.G."/>
            <person name="Martin F.M."/>
        </authorList>
    </citation>
    <scope>NUCLEOTIDE SEQUENCE</scope>
    <source>
        <strain evidence="3">Prilba</strain>
    </source>
</reference>
<evidence type="ECO:0000313" key="3">
    <source>
        <dbReference type="EMBL" id="KAF8467131.1"/>
    </source>
</evidence>
<feature type="transmembrane region" description="Helical" evidence="1">
    <location>
        <begin position="82"/>
        <end position="98"/>
    </location>
</feature>
<dbReference type="EMBL" id="WHVB01000037">
    <property type="protein sequence ID" value="KAF8467131.1"/>
    <property type="molecule type" value="Genomic_DNA"/>
</dbReference>
<gene>
    <name evidence="3" type="ORF">DFH94DRAFT_685967</name>
</gene>
<proteinExistence type="predicted"/>
<dbReference type="OrthoDB" id="3261144at2759"/>
<name>A0A9P5MQK8_9AGAM</name>
<evidence type="ECO:0000313" key="4">
    <source>
        <dbReference type="Proteomes" id="UP000759537"/>
    </source>
</evidence>
<dbReference type="AlphaFoldDB" id="A0A9P5MQK8"/>
<keyword evidence="1" id="KW-1133">Transmembrane helix</keyword>
<comment type="caution">
    <text evidence="3">The sequence shown here is derived from an EMBL/GenBank/DDBJ whole genome shotgun (WGS) entry which is preliminary data.</text>
</comment>
<accession>A0A9P5MQK8</accession>
<keyword evidence="1" id="KW-0812">Transmembrane</keyword>
<dbReference type="InterPro" id="IPR045338">
    <property type="entry name" value="DUF6535"/>
</dbReference>
<feature type="transmembrane region" description="Helical" evidence="1">
    <location>
        <begin position="209"/>
        <end position="229"/>
    </location>
</feature>
<reference evidence="3" key="2">
    <citation type="journal article" date="2020" name="Nat. Commun.">
        <title>Large-scale genome sequencing of mycorrhizal fungi provides insights into the early evolution of symbiotic traits.</title>
        <authorList>
            <person name="Miyauchi S."/>
            <person name="Kiss E."/>
            <person name="Kuo A."/>
            <person name="Drula E."/>
            <person name="Kohler A."/>
            <person name="Sanchez-Garcia M."/>
            <person name="Morin E."/>
            <person name="Andreopoulos B."/>
            <person name="Barry K.W."/>
            <person name="Bonito G."/>
            <person name="Buee M."/>
            <person name="Carver A."/>
            <person name="Chen C."/>
            <person name="Cichocki N."/>
            <person name="Clum A."/>
            <person name="Culley D."/>
            <person name="Crous P.W."/>
            <person name="Fauchery L."/>
            <person name="Girlanda M."/>
            <person name="Hayes R.D."/>
            <person name="Keri Z."/>
            <person name="LaButti K."/>
            <person name="Lipzen A."/>
            <person name="Lombard V."/>
            <person name="Magnuson J."/>
            <person name="Maillard F."/>
            <person name="Murat C."/>
            <person name="Nolan M."/>
            <person name="Ohm R.A."/>
            <person name="Pangilinan J."/>
            <person name="Pereira M.F."/>
            <person name="Perotto S."/>
            <person name="Peter M."/>
            <person name="Pfister S."/>
            <person name="Riley R."/>
            <person name="Sitrit Y."/>
            <person name="Stielow J.B."/>
            <person name="Szollosi G."/>
            <person name="Zifcakova L."/>
            <person name="Stursova M."/>
            <person name="Spatafora J.W."/>
            <person name="Tedersoo L."/>
            <person name="Vaario L.M."/>
            <person name="Yamada A."/>
            <person name="Yan M."/>
            <person name="Wang P."/>
            <person name="Xu J."/>
            <person name="Bruns T."/>
            <person name="Baldrian P."/>
            <person name="Vilgalys R."/>
            <person name="Dunand C."/>
            <person name="Henrissat B."/>
            <person name="Grigoriev I.V."/>
            <person name="Hibbett D."/>
            <person name="Nagy L.G."/>
            <person name="Martin F.M."/>
        </authorList>
    </citation>
    <scope>NUCLEOTIDE SEQUENCE</scope>
    <source>
        <strain evidence="3">Prilba</strain>
    </source>
</reference>
<keyword evidence="4" id="KW-1185">Reference proteome</keyword>
<feature type="domain" description="DUF6535" evidence="2">
    <location>
        <begin position="57"/>
        <end position="225"/>
    </location>
</feature>
<dbReference type="Proteomes" id="UP000759537">
    <property type="component" value="Unassembled WGS sequence"/>
</dbReference>
<feature type="transmembrane region" description="Helical" evidence="1">
    <location>
        <begin position="236"/>
        <end position="257"/>
    </location>
</feature>
<feature type="transmembrane region" description="Helical" evidence="1">
    <location>
        <begin position="150"/>
        <end position="168"/>
    </location>
</feature>
<sequence length="641" mass="70075">MATPNFRPWVADGDIEAQLQDQFTHGAPPACTPERQRMDFMDIQCAGKNYGDSAELWLVYLSENEEHGREISERWKGDQDDILVFASLFSVTVAIFLMESYKLLTPDFNNAITASLTQIAEQLVSISNGVPFQNVVVQTNASFKPTASAIRINVTLLLSLVLSLAYALSAARPYRGFAQHHGARHKYAYLLRSIEEPKPSRVVDTMPTFLHLSVFLFVAGLIDFLLLINKTVAFCILGYFSAFSFACLVFTALPTHYVGDPRRPSLPGFAWRISLILLIAVLVVVVEIGALLHGFLSSIWNRAPLCVPEHPPALATWRDALEAQIREQQRSPTDGLRQSIDTSTTVPLVDANPLCQTLSGLDQDQDIEDFVARIPGVFDTRAVPCTSSAILSSIPSGRSTSDPILGSCFHDLLDTCPPDTSQASPLTEESRRNRLRTCLKSLWHCGRAYHRLGNSAPLPHYLHTVFAGPETTRRIQNEQDPASRVIGRCFTSLVAKKLSCDANARTGAGLRFSDAELASLSTILGTSSEMMDRLGQPGVIGLANIVSLLSGEIDTLLDAKVPLDAEQIFQETVVILGTEALHADKNASADLPLDLVAQFQGICSKVANAPAPEWLRVQLKEISERLPTIPSGQGLDDDDGA</sequence>
<dbReference type="Pfam" id="PF20153">
    <property type="entry name" value="DUF6535"/>
    <property type="match status" value="1"/>
</dbReference>
<keyword evidence="1" id="KW-0472">Membrane</keyword>
<feature type="transmembrane region" description="Helical" evidence="1">
    <location>
        <begin position="269"/>
        <end position="292"/>
    </location>
</feature>